<feature type="domain" description="Flagellar basal-body/hook protein C-terminal" evidence="8">
    <location>
        <begin position="658"/>
        <end position="696"/>
    </location>
</feature>
<dbReference type="GO" id="GO:0005576">
    <property type="term" value="C:extracellular region"/>
    <property type="evidence" value="ECO:0007669"/>
    <property type="project" value="UniProtKB-SubCell"/>
</dbReference>
<keyword evidence="11" id="KW-1185">Reference proteome</keyword>
<dbReference type="EMBL" id="CP031358">
    <property type="protein sequence ID" value="AXK44134.1"/>
    <property type="molecule type" value="Genomic_DNA"/>
</dbReference>
<dbReference type="GO" id="GO:0009424">
    <property type="term" value="C:bacterial-type flagellum hook"/>
    <property type="evidence" value="ECO:0007669"/>
    <property type="project" value="InterPro"/>
</dbReference>
<dbReference type="InterPro" id="IPR053927">
    <property type="entry name" value="FlgK_helical"/>
</dbReference>
<geneLocation type="plasmid" evidence="10 11">
    <name>unnamed</name>
</geneLocation>
<evidence type="ECO:0000256" key="3">
    <source>
        <dbReference type="ARBA" id="ARBA00009677"/>
    </source>
</evidence>
<accession>A0A345YJN2</accession>
<dbReference type="RefSeq" id="WP_115418447.1">
    <property type="nucleotide sequence ID" value="NZ_CP031358.1"/>
</dbReference>
<feature type="domain" description="Flagellar hook-associated protein FlgK helical" evidence="9">
    <location>
        <begin position="89"/>
        <end position="322"/>
    </location>
</feature>
<evidence type="ECO:0000313" key="11">
    <source>
        <dbReference type="Proteomes" id="UP000254508"/>
    </source>
</evidence>
<dbReference type="PANTHER" id="PTHR30033:SF2">
    <property type="entry name" value="FLAGELLAR HOOK PROTEIN"/>
    <property type="match status" value="1"/>
</dbReference>
<dbReference type="OrthoDB" id="7181295at2"/>
<evidence type="ECO:0000313" key="10">
    <source>
        <dbReference type="EMBL" id="AXK44134.1"/>
    </source>
</evidence>
<dbReference type="NCBIfam" id="TIGR02492">
    <property type="entry name" value="flgK_ends"/>
    <property type="match status" value="1"/>
</dbReference>
<dbReference type="KEGG" id="err:DVR09_16920"/>
<evidence type="ECO:0000256" key="2">
    <source>
        <dbReference type="ARBA" id="ARBA00004613"/>
    </source>
</evidence>
<feature type="domain" description="Flagellar basal body rod protein N-terminal" evidence="7">
    <location>
        <begin position="7"/>
        <end position="36"/>
    </location>
</feature>
<comment type="subcellular location">
    <subcellularLocation>
        <location evidence="1">Bacterial flagellum basal body</location>
    </subcellularLocation>
    <subcellularLocation>
        <location evidence="2">Secreted</location>
    </subcellularLocation>
</comment>
<dbReference type="InterPro" id="IPR010930">
    <property type="entry name" value="Flg_bb/hook_C_dom"/>
</dbReference>
<dbReference type="GO" id="GO:0005198">
    <property type="term" value="F:structural molecule activity"/>
    <property type="evidence" value="ECO:0007669"/>
    <property type="project" value="InterPro"/>
</dbReference>
<name>A0A345YJN2_9SPHN</name>
<keyword evidence="10" id="KW-0969">Cilium</keyword>
<evidence type="ECO:0000256" key="4">
    <source>
        <dbReference type="ARBA" id="ARBA00016244"/>
    </source>
</evidence>
<evidence type="ECO:0000256" key="5">
    <source>
        <dbReference type="ARBA" id="ARBA00022525"/>
    </source>
</evidence>
<dbReference type="Proteomes" id="UP000254508">
    <property type="component" value="Plasmid unnamed"/>
</dbReference>
<keyword evidence="10" id="KW-0614">Plasmid</keyword>
<dbReference type="InterPro" id="IPR002371">
    <property type="entry name" value="FlgK"/>
</dbReference>
<dbReference type="Pfam" id="PF00460">
    <property type="entry name" value="Flg_bb_rod"/>
    <property type="match status" value="1"/>
</dbReference>
<dbReference type="Pfam" id="PF06429">
    <property type="entry name" value="Flg_bbr_C"/>
    <property type="match status" value="1"/>
</dbReference>
<evidence type="ECO:0000256" key="1">
    <source>
        <dbReference type="ARBA" id="ARBA00004117"/>
    </source>
</evidence>
<protein>
    <recommendedName>
        <fullName evidence="4">Flagellar hook-associated protein 1</fullName>
    </recommendedName>
</protein>
<organism evidence="10 11">
    <name type="scientific">Erythrobacter aureus</name>
    <dbReference type="NCBI Taxonomy" id="2182384"/>
    <lineage>
        <taxon>Bacteria</taxon>
        <taxon>Pseudomonadati</taxon>
        <taxon>Pseudomonadota</taxon>
        <taxon>Alphaproteobacteria</taxon>
        <taxon>Sphingomonadales</taxon>
        <taxon>Erythrobacteraceae</taxon>
        <taxon>Erythrobacter/Porphyrobacter group</taxon>
        <taxon>Erythrobacter</taxon>
    </lineage>
</organism>
<keyword evidence="10" id="KW-0966">Cell projection</keyword>
<reference evidence="10 11" key="1">
    <citation type="submission" date="2018-07" db="EMBL/GenBank/DDBJ databases">
        <title>Genome sequence of Erythrobacter strain YH-07, an antagonistic bacterium isolated from Yellow Sea.</title>
        <authorList>
            <person name="Tang T."/>
            <person name="Liu Q."/>
            <person name="Sun X."/>
        </authorList>
    </citation>
    <scope>NUCLEOTIDE SEQUENCE [LARGE SCALE GENOMIC DNA]</scope>
    <source>
        <strain evidence="10 11">YH-07</strain>
        <plasmid evidence="10 11">unnamed</plasmid>
    </source>
</reference>
<dbReference type="SUPFAM" id="SSF64518">
    <property type="entry name" value="Phase 1 flagellin"/>
    <property type="match status" value="1"/>
</dbReference>
<dbReference type="Pfam" id="PF22638">
    <property type="entry name" value="FlgK_D1"/>
    <property type="match status" value="1"/>
</dbReference>
<keyword evidence="10" id="KW-0282">Flagellum</keyword>
<dbReference type="InterPro" id="IPR001444">
    <property type="entry name" value="Flag_bb_rod_N"/>
</dbReference>
<keyword evidence="5" id="KW-0964">Secreted</keyword>
<proteinExistence type="inferred from homology"/>
<dbReference type="PANTHER" id="PTHR30033">
    <property type="entry name" value="FLAGELLAR HOOK-ASSOCIATED PROTEIN 1"/>
    <property type="match status" value="1"/>
</dbReference>
<evidence type="ECO:0000256" key="6">
    <source>
        <dbReference type="ARBA" id="ARBA00023143"/>
    </source>
</evidence>
<sequence>MSLSEIMNVAKSGLSAAQAGLRANANNIANVGTEGYARERVDQYSDVTAGRGTGVRVGESSRVADRFLEQSVYLRSGDIGRADVTASYLDRMQALLGEPGAPSGLPARLDSITASAIEMTGAQRSPQLAANFIADVDGAVRTMQQIGSDLDILRGNVEAEVGETVDQINSLLKRIHTLNDEVARQQALGRSSAGSEGQRMSAIEELSGLVKITTREQPSGKINIDAANGAALVDGRLRELSYPVNGDAAAQPTYPAIEIRFAGEDGATGPATGERLDTAAVGGKLGGLLELRDGTIPEYEDVLGNLFSGLAETVNAVSNMGTAFPAPNTIEGRPTGLVGSDRLGFTGNASVAVLEADGSLVARADIDFDALGPAATVDDAIAAINAGLGGAGTASLVDGSLVISAANATDGISIGQGEPGSSRSGSGFSHFFGMNDVIRSETSSLTPSGFTAADPHGFGPGETVSLELRDTSGRLLGKTVLDGSGGPTFGDLVNDLNASPMGAFGNFSIGPRGRIFFAGNQGFIGASVSIPADTTDRFGTGVTFSSVSGLNGKNSGLADAGVRDDLTANASRLPLAVLWDTTTVGARAIGSGDTKIANMMVERLGDDIDFGKAGVSQLDRFSALAMGAAGADAAQAKDVLAEASARRDDAVNRRDSFAGVNLDEELSQMVVLQNSYSASARVLTTATKMYDTLLDMVR</sequence>
<dbReference type="PRINTS" id="PR01005">
    <property type="entry name" value="FLGHOOKAP1"/>
</dbReference>
<evidence type="ECO:0000259" key="8">
    <source>
        <dbReference type="Pfam" id="PF06429"/>
    </source>
</evidence>
<dbReference type="AlphaFoldDB" id="A0A345YJN2"/>
<gene>
    <name evidence="10" type="primary">flgK</name>
    <name evidence="10" type="ORF">DVR09_16920</name>
</gene>
<evidence type="ECO:0000259" key="7">
    <source>
        <dbReference type="Pfam" id="PF00460"/>
    </source>
</evidence>
<dbReference type="GO" id="GO:0044780">
    <property type="term" value="P:bacterial-type flagellum assembly"/>
    <property type="evidence" value="ECO:0007669"/>
    <property type="project" value="InterPro"/>
</dbReference>
<comment type="similarity">
    <text evidence="3">Belongs to the flagella basal body rod proteins family.</text>
</comment>
<evidence type="ECO:0000259" key="9">
    <source>
        <dbReference type="Pfam" id="PF22638"/>
    </source>
</evidence>
<keyword evidence="6" id="KW-0975">Bacterial flagellum</keyword>
<dbReference type="GO" id="GO:0009425">
    <property type="term" value="C:bacterial-type flagellum basal body"/>
    <property type="evidence" value="ECO:0007669"/>
    <property type="project" value="UniProtKB-SubCell"/>
</dbReference>